<evidence type="ECO:0000256" key="2">
    <source>
        <dbReference type="ARBA" id="ARBA00023002"/>
    </source>
</evidence>
<dbReference type="AlphaFoldDB" id="A0A540W0Q9"/>
<accession>A0A540W0Q9</accession>
<dbReference type="InterPro" id="IPR036291">
    <property type="entry name" value="NAD(P)-bd_dom_sf"/>
</dbReference>
<dbReference type="GO" id="GO:0016491">
    <property type="term" value="F:oxidoreductase activity"/>
    <property type="evidence" value="ECO:0007669"/>
    <property type="project" value="UniProtKB-KW"/>
</dbReference>
<evidence type="ECO:0000256" key="1">
    <source>
        <dbReference type="ARBA" id="ARBA00006484"/>
    </source>
</evidence>
<proteinExistence type="inferred from homology"/>
<dbReference type="Gene3D" id="3.40.50.720">
    <property type="entry name" value="NAD(P)-binding Rossmann-like Domain"/>
    <property type="match status" value="1"/>
</dbReference>
<evidence type="ECO:0000313" key="4">
    <source>
        <dbReference type="Proteomes" id="UP000319103"/>
    </source>
</evidence>
<organism evidence="3 4">
    <name type="scientific">Kitasatospora acidiphila</name>
    <dbReference type="NCBI Taxonomy" id="2567942"/>
    <lineage>
        <taxon>Bacteria</taxon>
        <taxon>Bacillati</taxon>
        <taxon>Actinomycetota</taxon>
        <taxon>Actinomycetes</taxon>
        <taxon>Kitasatosporales</taxon>
        <taxon>Streptomycetaceae</taxon>
        <taxon>Kitasatospora</taxon>
    </lineage>
</organism>
<keyword evidence="4" id="KW-1185">Reference proteome</keyword>
<dbReference type="NCBIfam" id="NF005449">
    <property type="entry name" value="PRK07041.1"/>
    <property type="match status" value="1"/>
</dbReference>
<dbReference type="InterPro" id="IPR002347">
    <property type="entry name" value="SDR_fam"/>
</dbReference>
<dbReference type="Proteomes" id="UP000319103">
    <property type="component" value="Unassembled WGS sequence"/>
</dbReference>
<dbReference type="PANTHER" id="PTHR43477">
    <property type="entry name" value="DIHYDROANTICAPSIN 7-DEHYDROGENASE"/>
    <property type="match status" value="1"/>
</dbReference>
<comment type="caution">
    <text evidence="3">The sequence shown here is derived from an EMBL/GenBank/DDBJ whole genome shotgun (WGS) entry which is preliminary data.</text>
</comment>
<dbReference type="PRINTS" id="PR00081">
    <property type="entry name" value="GDHRDH"/>
</dbReference>
<dbReference type="RefSeq" id="WP_141633297.1">
    <property type="nucleotide sequence ID" value="NZ_VIGB01000003.1"/>
</dbReference>
<dbReference type="SUPFAM" id="SSF51735">
    <property type="entry name" value="NAD(P)-binding Rossmann-fold domains"/>
    <property type="match status" value="1"/>
</dbReference>
<sequence length="246" mass="25208">MNATTAVDAYAGQRVLIVGGTSGVGLATARGFAAQGARTVIASRSRQKVDAALAQLADLPGTVTGHTLDIRSDGDVELFAASSGKFDHVVVSAAQTPTGRVDTLPLGDAYGAMDSKFWGAYRIARSVGIHASGSLTLVSGYLSQRPGKAAALQSAINAALEALVRGLALEYAPLRVNAVSPGTLATPLWDGLAEPDRERLYQSVAERLPVGRIGTAEDIAQAVLFLAGNGYATGTTLFVDGGGRIA</sequence>
<dbReference type="Pfam" id="PF13561">
    <property type="entry name" value="adh_short_C2"/>
    <property type="match status" value="1"/>
</dbReference>
<dbReference type="OrthoDB" id="9806974at2"/>
<comment type="similarity">
    <text evidence="1">Belongs to the short-chain dehydrogenases/reductases (SDR) family.</text>
</comment>
<dbReference type="EMBL" id="VIGB01000003">
    <property type="protein sequence ID" value="TQF02606.1"/>
    <property type="molecule type" value="Genomic_DNA"/>
</dbReference>
<gene>
    <name evidence="3" type="ORF">E6W39_10440</name>
</gene>
<dbReference type="InterPro" id="IPR051122">
    <property type="entry name" value="SDR_DHRS6-like"/>
</dbReference>
<evidence type="ECO:0000313" key="3">
    <source>
        <dbReference type="EMBL" id="TQF02606.1"/>
    </source>
</evidence>
<dbReference type="PANTHER" id="PTHR43477:SF1">
    <property type="entry name" value="DIHYDROANTICAPSIN 7-DEHYDROGENASE"/>
    <property type="match status" value="1"/>
</dbReference>
<reference evidence="3 4" key="1">
    <citation type="submission" date="2019-06" db="EMBL/GenBank/DDBJ databases">
        <title>Description of Kitasatospora acidophila sp. nov. isolated from pine grove soil, and reclassification of Streptomyces novaecaesareae to Kitasatospora novaeceasareae comb. nov.</title>
        <authorList>
            <person name="Kim M.J."/>
        </authorList>
    </citation>
    <scope>NUCLEOTIDE SEQUENCE [LARGE SCALE GENOMIC DNA]</scope>
    <source>
        <strain evidence="3 4">MMS16-CNU292</strain>
    </source>
</reference>
<keyword evidence="2" id="KW-0560">Oxidoreductase</keyword>
<name>A0A540W0Q9_9ACTN</name>
<protein>
    <submittedName>
        <fullName evidence="3">SDR family oxidoreductase</fullName>
    </submittedName>
</protein>